<dbReference type="Pfam" id="PF03631">
    <property type="entry name" value="Virul_fac_BrkB"/>
    <property type="match status" value="1"/>
</dbReference>
<dbReference type="RefSeq" id="WP_137775454.1">
    <property type="nucleotide sequence ID" value="NZ_BAAAGB010000001.1"/>
</dbReference>
<name>A0A7V8RER1_9SPHN</name>
<feature type="transmembrane region" description="Helical" evidence="6">
    <location>
        <begin position="124"/>
        <end position="151"/>
    </location>
</feature>
<feature type="transmembrane region" description="Helical" evidence="6">
    <location>
        <begin position="12"/>
        <end position="42"/>
    </location>
</feature>
<dbReference type="Proteomes" id="UP000589292">
    <property type="component" value="Unassembled WGS sequence"/>
</dbReference>
<dbReference type="PIRSF" id="PIRSF035875">
    <property type="entry name" value="RNase_BN"/>
    <property type="match status" value="1"/>
</dbReference>
<proteinExistence type="predicted"/>
<dbReference type="NCBIfam" id="TIGR00765">
    <property type="entry name" value="yihY_not_rbn"/>
    <property type="match status" value="1"/>
</dbReference>
<evidence type="ECO:0000256" key="5">
    <source>
        <dbReference type="ARBA" id="ARBA00023136"/>
    </source>
</evidence>
<keyword evidence="3 6" id="KW-0812">Transmembrane</keyword>
<evidence type="ECO:0000256" key="6">
    <source>
        <dbReference type="SAM" id="Phobius"/>
    </source>
</evidence>
<sequence>MKRVYLMNGVHNLSLLAAGVAFFAFLAFVPLIAVVVLLYGLIADPSTVAASLDLLVDVVPPEVLVILREQLIQIVTTSATRQGLGLVLALLLSTYGAMRAATAIMGALNIIYEEHETRGFLRTTGVAVLITLGMAAVAVIGLIAISLFGYIRNFLAPFLGGGALLLIQVLTWAVAALLVSATFAIFFRYAPDRRAAKWRWLSLGSVASTVLWLAITLGFGFYAANLSDYNATYGSLAAIVIFLMWLFLSAYAVLIGAEINAETERQTFRDSTVGPDRPMGQRGAVLADTAALDEAERAILEKQQRRNAT</sequence>
<evidence type="ECO:0000256" key="4">
    <source>
        <dbReference type="ARBA" id="ARBA00022989"/>
    </source>
</evidence>
<accession>A0A7V8RER1</accession>
<reference evidence="7 8" key="1">
    <citation type="journal article" date="1994" name="Int. J. Syst. Bacteriol.">
        <title>Phylogenetic positions of novel aerobic, bacteriochlorophyll a-containing bacteria and description of Roseococcus thiosulfatophilus gen. nov., sp. nov., Erythromicrobium ramosum gen. nov., sp. nov., and Erythrobacter litoralis sp. nov.</title>
        <authorList>
            <person name="Yurkov V."/>
            <person name="Stackebrandt E."/>
            <person name="Holmes A."/>
            <person name="Fuerst J.A."/>
            <person name="Hugenholtz P."/>
            <person name="Golecki J."/>
            <person name="Gad'on N."/>
            <person name="Gorlenko V.M."/>
            <person name="Kompantseva E.I."/>
            <person name="Drews G."/>
        </authorList>
    </citation>
    <scope>NUCLEOTIDE SEQUENCE [LARGE SCALE GENOMIC DNA]</scope>
    <source>
        <strain evidence="7 8">KR-99</strain>
    </source>
</reference>
<evidence type="ECO:0000256" key="3">
    <source>
        <dbReference type="ARBA" id="ARBA00022692"/>
    </source>
</evidence>
<dbReference type="EMBL" id="VDES01000002">
    <property type="protein sequence ID" value="MBA1375109.1"/>
    <property type="molecule type" value="Genomic_DNA"/>
</dbReference>
<feature type="transmembrane region" description="Helical" evidence="6">
    <location>
        <begin position="86"/>
        <end position="112"/>
    </location>
</feature>
<evidence type="ECO:0000256" key="1">
    <source>
        <dbReference type="ARBA" id="ARBA00004651"/>
    </source>
</evidence>
<keyword evidence="2" id="KW-1003">Cell membrane</keyword>
<dbReference type="PANTHER" id="PTHR30213">
    <property type="entry name" value="INNER MEMBRANE PROTEIN YHJD"/>
    <property type="match status" value="1"/>
</dbReference>
<feature type="transmembrane region" description="Helical" evidence="6">
    <location>
        <begin position="236"/>
        <end position="257"/>
    </location>
</feature>
<keyword evidence="4 6" id="KW-1133">Transmembrane helix</keyword>
<dbReference type="InterPro" id="IPR017039">
    <property type="entry name" value="Virul_fac_BrkB"/>
</dbReference>
<protein>
    <submittedName>
        <fullName evidence="7">YihY/virulence factor BrkB family protein</fullName>
    </submittedName>
</protein>
<comment type="subcellular location">
    <subcellularLocation>
        <location evidence="1">Cell membrane</location>
        <topology evidence="1">Multi-pass membrane protein</topology>
    </subcellularLocation>
</comment>
<keyword evidence="5 6" id="KW-0472">Membrane</keyword>
<organism evidence="7 8">
    <name type="scientific">Sphingomonas ursincola</name>
    <dbReference type="NCBI Taxonomy" id="56361"/>
    <lineage>
        <taxon>Bacteria</taxon>
        <taxon>Pseudomonadati</taxon>
        <taxon>Pseudomonadota</taxon>
        <taxon>Alphaproteobacteria</taxon>
        <taxon>Sphingomonadales</taxon>
        <taxon>Sphingomonadaceae</taxon>
        <taxon>Sphingomonas</taxon>
    </lineage>
</organism>
<evidence type="ECO:0000256" key="2">
    <source>
        <dbReference type="ARBA" id="ARBA00022475"/>
    </source>
</evidence>
<feature type="transmembrane region" description="Helical" evidence="6">
    <location>
        <begin position="163"/>
        <end position="188"/>
    </location>
</feature>
<gene>
    <name evidence="7" type="ORF">FG486_12235</name>
</gene>
<evidence type="ECO:0000313" key="7">
    <source>
        <dbReference type="EMBL" id="MBA1375109.1"/>
    </source>
</evidence>
<feature type="transmembrane region" description="Helical" evidence="6">
    <location>
        <begin position="200"/>
        <end position="224"/>
    </location>
</feature>
<evidence type="ECO:0000313" key="8">
    <source>
        <dbReference type="Proteomes" id="UP000589292"/>
    </source>
</evidence>
<comment type="caution">
    <text evidence="7">The sequence shown here is derived from an EMBL/GenBank/DDBJ whole genome shotgun (WGS) entry which is preliminary data.</text>
</comment>
<keyword evidence="8" id="KW-1185">Reference proteome</keyword>
<dbReference type="AlphaFoldDB" id="A0A7V8RER1"/>
<dbReference type="GO" id="GO:0005886">
    <property type="term" value="C:plasma membrane"/>
    <property type="evidence" value="ECO:0007669"/>
    <property type="project" value="UniProtKB-SubCell"/>
</dbReference>
<dbReference type="PANTHER" id="PTHR30213:SF0">
    <property type="entry name" value="UPF0761 MEMBRANE PROTEIN YIHY"/>
    <property type="match status" value="1"/>
</dbReference>